<dbReference type="Gene3D" id="2.70.98.10">
    <property type="match status" value="1"/>
</dbReference>
<proteinExistence type="inferred from homology"/>
<accession>A0A014NE05</accession>
<dbReference type="InterPro" id="IPR014718">
    <property type="entry name" value="GH-type_carb-bd"/>
</dbReference>
<evidence type="ECO:0000256" key="2">
    <source>
        <dbReference type="ARBA" id="ARBA00005866"/>
    </source>
</evidence>
<evidence type="ECO:0000256" key="7">
    <source>
        <dbReference type="PIRSR" id="PIRSR016020-2"/>
    </source>
</evidence>
<dbReference type="PANTHER" id="PTHR11122">
    <property type="entry name" value="APOSPORY-ASSOCIATED PROTEIN C-RELATED"/>
    <property type="match status" value="1"/>
</dbReference>
<name>A0A014NE05_9HYPO</name>
<dbReference type="HOGENOM" id="CLU_048345_4_0_1"/>
<dbReference type="EC" id="5.1.3.15" evidence="3 5"/>
<evidence type="ECO:0000313" key="9">
    <source>
        <dbReference type="EMBL" id="EXV00074.1"/>
    </source>
</evidence>
<dbReference type="GO" id="GO:0005975">
    <property type="term" value="P:carbohydrate metabolic process"/>
    <property type="evidence" value="ECO:0007669"/>
    <property type="project" value="InterPro"/>
</dbReference>
<evidence type="ECO:0000256" key="5">
    <source>
        <dbReference type="PIRNR" id="PIRNR016020"/>
    </source>
</evidence>
<evidence type="ECO:0000256" key="3">
    <source>
        <dbReference type="ARBA" id="ARBA00012083"/>
    </source>
</evidence>
<evidence type="ECO:0000256" key="1">
    <source>
        <dbReference type="ARBA" id="ARBA00001096"/>
    </source>
</evidence>
<dbReference type="GO" id="GO:0047938">
    <property type="term" value="F:glucose-6-phosphate 1-epimerase activity"/>
    <property type="evidence" value="ECO:0007669"/>
    <property type="project" value="UniProtKB-UniRule"/>
</dbReference>
<dbReference type="InterPro" id="IPR025532">
    <property type="entry name" value="G6P_1-epimerase"/>
</dbReference>
<dbReference type="eggNOG" id="KOG1594">
    <property type="taxonomic scope" value="Eukaryota"/>
</dbReference>
<evidence type="ECO:0000313" key="10">
    <source>
        <dbReference type="Proteomes" id="UP000030151"/>
    </source>
</evidence>
<feature type="binding site" evidence="7">
    <location>
        <position position="108"/>
    </location>
    <ligand>
        <name>substrate</name>
    </ligand>
</feature>
<comment type="caution">
    <text evidence="9">The sequence shown here is derived from an EMBL/GenBank/DDBJ whole genome shotgun (WGS) entry which is preliminary data.</text>
</comment>
<comment type="function">
    <text evidence="5">Catalyzes the interconversion between the alpha and beta anomers from at least three hexose 6-phosphate sugars (Glc6P, Gal6P, and Man6P).</text>
</comment>
<feature type="binding site" evidence="7">
    <location>
        <position position="103"/>
    </location>
    <ligand>
        <name>substrate</name>
    </ligand>
</feature>
<dbReference type="EMBL" id="JELW01000015">
    <property type="protein sequence ID" value="EXV00074.1"/>
    <property type="molecule type" value="Genomic_DNA"/>
</dbReference>
<dbReference type="GO" id="GO:0005737">
    <property type="term" value="C:cytoplasm"/>
    <property type="evidence" value="ECO:0007669"/>
    <property type="project" value="TreeGrafter"/>
</dbReference>
<dbReference type="SUPFAM" id="SSF74650">
    <property type="entry name" value="Galactose mutarotase-like"/>
    <property type="match status" value="1"/>
</dbReference>
<reference evidence="9 10" key="1">
    <citation type="submission" date="2014-02" db="EMBL/GenBank/DDBJ databases">
        <title>The genome sequence of the entomopathogenic fungus Metarhizium robertsii ARSEF 2575.</title>
        <authorList>
            <person name="Giuliano Garisto Donzelli B."/>
            <person name="Roe B.A."/>
            <person name="Macmil S.L."/>
            <person name="Krasnoff S.B."/>
            <person name="Gibson D.M."/>
        </authorList>
    </citation>
    <scope>NUCLEOTIDE SEQUENCE [LARGE SCALE GENOMIC DNA]</scope>
    <source>
        <strain evidence="9 10">ARSEF 2575</strain>
    </source>
</reference>
<sequence>MVDRPNKPSALATTPGLPPQPQVTISDGSSRVSATLSTGETVEVLLFGATVLSWKDAAGNEKLWLSKDTKLDGSKGVRGGIPLVFPLFGPATPNHEATSKLPQHGLARTARWEFLGKSTSEGSSSSSSVKLDFGLSSDSLAEHTKALWPYKFGLLYSVTLDRESLTTTLVITNDGEEPFDCQMLLHTYFNIKDISAVQIAGLEDSKYVDKVDGAKTKTESSSPVTFSGEMDRVYTPAKGPGHPIVISDTGRPCFRIVRDNLDQVVVWNPWIEKAQGMSDFAPNDGYKNMVCVEAGSVDGWQKLDKGDAFEGAQTIYIL</sequence>
<dbReference type="InterPro" id="IPR011013">
    <property type="entry name" value="Gal_mutarotase_sf_dom"/>
</dbReference>
<comment type="catalytic activity">
    <reaction evidence="1">
        <text>alpha-D-glucose 6-phosphate = beta-D-glucose 6-phosphate</text>
        <dbReference type="Rhea" id="RHEA:16249"/>
        <dbReference type="ChEBI" id="CHEBI:58225"/>
        <dbReference type="ChEBI" id="CHEBI:58247"/>
        <dbReference type="EC" id="5.1.3.15"/>
    </reaction>
</comment>
<evidence type="ECO:0000256" key="4">
    <source>
        <dbReference type="ARBA" id="ARBA00023235"/>
    </source>
</evidence>
<dbReference type="AlphaFoldDB" id="A0A014NE05"/>
<dbReference type="InterPro" id="IPR008183">
    <property type="entry name" value="Aldose_1/G6P_1-epimerase"/>
</dbReference>
<evidence type="ECO:0000256" key="6">
    <source>
        <dbReference type="PIRSR" id="PIRSR016020-1"/>
    </source>
</evidence>
<feature type="binding site" evidence="7">
    <location>
        <position position="78"/>
    </location>
    <ligand>
        <name>substrate</name>
    </ligand>
</feature>
<feature type="region of interest" description="Disordered" evidence="8">
    <location>
        <begin position="1"/>
        <end position="27"/>
    </location>
</feature>
<protein>
    <recommendedName>
        <fullName evidence="3 5">Glucose-6-phosphate 1-epimerase</fullName>
        <ecNumber evidence="3 5">5.1.3.15</ecNumber>
    </recommendedName>
</protein>
<dbReference type="PIRSF" id="PIRSF016020">
    <property type="entry name" value="PHexose_mutarotase"/>
    <property type="match status" value="1"/>
</dbReference>
<comment type="similarity">
    <text evidence="2 5">Belongs to the glucose-6-phosphate 1-epimerase family.</text>
</comment>
<dbReference type="PANTHER" id="PTHR11122:SF13">
    <property type="entry name" value="GLUCOSE-6-PHOSPHATE 1-EPIMERASE"/>
    <property type="match status" value="1"/>
</dbReference>
<dbReference type="GO" id="GO:0030246">
    <property type="term" value="F:carbohydrate binding"/>
    <property type="evidence" value="ECO:0007669"/>
    <property type="project" value="UniProtKB-UniRule"/>
</dbReference>
<feature type="active site" evidence="6">
    <location>
        <position position="186"/>
    </location>
</feature>
<keyword evidence="4 5" id="KW-0413">Isomerase</keyword>
<feature type="active site" evidence="6">
    <location>
        <position position="293"/>
    </location>
</feature>
<evidence type="ECO:0000256" key="8">
    <source>
        <dbReference type="SAM" id="MobiDB-lite"/>
    </source>
</evidence>
<dbReference type="Proteomes" id="UP000030151">
    <property type="component" value="Unassembled WGS sequence"/>
</dbReference>
<organism evidence="9 10">
    <name type="scientific">Metarhizium robertsii</name>
    <dbReference type="NCBI Taxonomy" id="568076"/>
    <lineage>
        <taxon>Eukaryota</taxon>
        <taxon>Fungi</taxon>
        <taxon>Dikarya</taxon>
        <taxon>Ascomycota</taxon>
        <taxon>Pezizomycotina</taxon>
        <taxon>Sordariomycetes</taxon>
        <taxon>Hypocreomycetidae</taxon>
        <taxon>Hypocreales</taxon>
        <taxon>Clavicipitaceae</taxon>
        <taxon>Metarhizium</taxon>
    </lineage>
</organism>
<dbReference type="Pfam" id="PF01263">
    <property type="entry name" value="Aldose_epim"/>
    <property type="match status" value="1"/>
</dbReference>
<gene>
    <name evidence="9" type="ORF">X797_006867</name>
</gene>
<dbReference type="CDD" id="cd09020">
    <property type="entry name" value="D-hex-6-P-epi_like"/>
    <property type="match status" value="1"/>
</dbReference>
<dbReference type="OrthoDB" id="1659429at2759"/>